<feature type="non-terminal residue" evidence="1">
    <location>
        <position position="73"/>
    </location>
</feature>
<comment type="caution">
    <text evidence="1">The sequence shown here is derived from an EMBL/GenBank/DDBJ whole genome shotgun (WGS) entry which is preliminary data.</text>
</comment>
<evidence type="ECO:0000313" key="2">
    <source>
        <dbReference type="Proteomes" id="UP000789396"/>
    </source>
</evidence>
<reference evidence="1" key="1">
    <citation type="submission" date="2021-06" db="EMBL/GenBank/DDBJ databases">
        <authorList>
            <person name="Kallberg Y."/>
            <person name="Tangrot J."/>
            <person name="Rosling A."/>
        </authorList>
    </citation>
    <scope>NUCLEOTIDE SEQUENCE</scope>
    <source>
        <strain evidence="1">IN212</strain>
    </source>
</reference>
<feature type="non-terminal residue" evidence="1">
    <location>
        <position position="1"/>
    </location>
</feature>
<gene>
    <name evidence="1" type="ORF">RFULGI_LOCUS15844</name>
</gene>
<dbReference type="Proteomes" id="UP000789396">
    <property type="component" value="Unassembled WGS sequence"/>
</dbReference>
<proteinExistence type="predicted"/>
<name>A0A9N9P3I6_9GLOM</name>
<organism evidence="1 2">
    <name type="scientific">Racocetra fulgida</name>
    <dbReference type="NCBI Taxonomy" id="60492"/>
    <lineage>
        <taxon>Eukaryota</taxon>
        <taxon>Fungi</taxon>
        <taxon>Fungi incertae sedis</taxon>
        <taxon>Mucoromycota</taxon>
        <taxon>Glomeromycotina</taxon>
        <taxon>Glomeromycetes</taxon>
        <taxon>Diversisporales</taxon>
        <taxon>Gigasporaceae</taxon>
        <taxon>Racocetra</taxon>
    </lineage>
</organism>
<keyword evidence="2" id="KW-1185">Reference proteome</keyword>
<sequence length="73" mass="8577">IRRNSIYPLIAISSSNPWLEIRLICDSIDLKNNERLSNDSTEIFNNDEICEINQDEMLEIDESIRETEQKHAQ</sequence>
<evidence type="ECO:0000313" key="1">
    <source>
        <dbReference type="EMBL" id="CAG8781208.1"/>
    </source>
</evidence>
<dbReference type="EMBL" id="CAJVPZ010052960">
    <property type="protein sequence ID" value="CAG8781208.1"/>
    <property type="molecule type" value="Genomic_DNA"/>
</dbReference>
<accession>A0A9N9P3I6</accession>
<protein>
    <submittedName>
        <fullName evidence="1">14789_t:CDS:1</fullName>
    </submittedName>
</protein>
<dbReference type="OrthoDB" id="10354330at2759"/>
<dbReference type="AlphaFoldDB" id="A0A9N9P3I6"/>